<evidence type="ECO:0000259" key="2">
    <source>
        <dbReference type="Pfam" id="PF01248"/>
    </source>
</evidence>
<dbReference type="InterPro" id="IPR012677">
    <property type="entry name" value="Nucleotide-bd_a/b_plait_sf"/>
</dbReference>
<reference evidence="3 4" key="1">
    <citation type="journal article" date="2010" name="Nature">
        <title>The Ectocarpus genome and the independent evolution of multicellularity in brown algae.</title>
        <authorList>
            <person name="Cock J.M."/>
            <person name="Sterck L."/>
            <person name="Rouze P."/>
            <person name="Scornet D."/>
            <person name="Allen A.E."/>
            <person name="Amoutzias G."/>
            <person name="Anthouard V."/>
            <person name="Artiguenave F."/>
            <person name="Aury J.M."/>
            <person name="Badger J.H."/>
            <person name="Beszteri B."/>
            <person name="Billiau K."/>
            <person name="Bonnet E."/>
            <person name="Bothwell J.H."/>
            <person name="Bowler C."/>
            <person name="Boyen C."/>
            <person name="Brownlee C."/>
            <person name="Carrano C.J."/>
            <person name="Charrier B."/>
            <person name="Cho G.Y."/>
            <person name="Coelho S.M."/>
            <person name="Collen J."/>
            <person name="Corre E."/>
            <person name="Da Silva C."/>
            <person name="Delage L."/>
            <person name="Delaroque N."/>
            <person name="Dittami S.M."/>
            <person name="Doulbeau S."/>
            <person name="Elias M."/>
            <person name="Farnham G."/>
            <person name="Gachon C.M."/>
            <person name="Gschloessl B."/>
            <person name="Heesch S."/>
            <person name="Jabbari K."/>
            <person name="Jubin C."/>
            <person name="Kawai H."/>
            <person name="Kimura K."/>
            <person name="Kloareg B."/>
            <person name="Kupper F.C."/>
            <person name="Lang D."/>
            <person name="Le Bail A."/>
            <person name="Leblanc C."/>
            <person name="Lerouge P."/>
            <person name="Lohr M."/>
            <person name="Lopez P.J."/>
            <person name="Martens C."/>
            <person name="Maumus F."/>
            <person name="Michel G."/>
            <person name="Miranda-Saavedra D."/>
            <person name="Morales J."/>
            <person name="Moreau H."/>
            <person name="Motomura T."/>
            <person name="Nagasato C."/>
            <person name="Napoli C.A."/>
            <person name="Nelson D.R."/>
            <person name="Nyvall-Collen P."/>
            <person name="Peters A.F."/>
            <person name="Pommier C."/>
            <person name="Potin P."/>
            <person name="Poulain J."/>
            <person name="Quesneville H."/>
            <person name="Read B."/>
            <person name="Rensing S.A."/>
            <person name="Ritter A."/>
            <person name="Rousvoal S."/>
            <person name="Samanta M."/>
            <person name="Samson G."/>
            <person name="Schroeder D.C."/>
            <person name="Segurens B."/>
            <person name="Strittmatter M."/>
            <person name="Tonon T."/>
            <person name="Tregear J.W."/>
            <person name="Valentin K."/>
            <person name="von Dassow P."/>
            <person name="Yamagishi T."/>
            <person name="Van de Peer Y."/>
            <person name="Wincker P."/>
        </authorList>
    </citation>
    <scope>NUCLEOTIDE SEQUENCE [LARGE SCALE GENOMIC DNA]</scope>
    <source>
        <strain evidence="4">Ec32 / CCAP1310/4</strain>
    </source>
</reference>
<sequence length="875" mass="92322">MIPPPRRSASSTPKDYRSSRDLQPWRGVSSGDAAETSQQSRHRRDAIADGGGRLKGAAQSSPSSGTRRSGPYAQGRAMPKNENIPKPGKQRLGPRKKKLSTLKKKILLDRLERWRDKQHEGALSTPSATASSEEAKCNNPFPLCPPGELSPPPSPPATICPAVVDKSTSYGQVGGANGERSVWAITIYNLVDQEDVEDDDDHAEIERDLWDMSSAFGVVRSVQVPRGTAVQVSDAEVSAAAAAGEPAAVAAKVAFATNAEAECARDGLNGRIVGGKPLLVRIHRCDGHFCGGVCPGDPDGSGLWRVAIENLIDEEDDLDDEDEYAEISANVSAMMGCYGKLVDVQVRRSSPSKGEVQEDVATRAATTAGATQAVVVTFGSLAEAEACVQGIKGCRVGGKELDAHVVLDSERVLPSNPAFKCDQEHAHSSDVAAAVAGQGDSMMKQEAGTEPSPCVDQDTAAAVASSTEWRVVIRGLIDEDDLQDDDDDYAEVCSDVTALVSSYGAVVGLDIPRGRETGSCCYGAEPGEAVVVFRSLQEAEACARGLSGRKVAGNILDAQVLTQPAPSQQGPLQGGASGTGPPVANRERKPAKECPLPQHQASSHQSCGKVPELDGSGPGMLRGFGNRVEDCCGRPKIACTDSDEPQAIAAAAPPGQSIEGPKTTALAKAGKRIQTKYQEAAALPKPPGVRGGLPNAYVNQPPDKEVNDLVFEMLQLLFKFQERARLSDPSKAKTRRRLVIGLREVLRGVKAKKVRLLIVAPNVDAVGGEGGLDDKVVEIIDKAREAEYPVVFALSKRKIGKALGKTIKVSAVGVYSFDGANEQQKQLKRRMETISSLPSPSPRQSDPPTDDALASPPSSSACGDSQDPAGKGSRV</sequence>
<feature type="region of interest" description="Disordered" evidence="1">
    <location>
        <begin position="565"/>
        <end position="613"/>
    </location>
</feature>
<dbReference type="InterPro" id="IPR040051">
    <property type="entry name" value="SECISBP2"/>
</dbReference>
<feature type="compositionally biased region" description="Low complexity" evidence="1">
    <location>
        <begin position="846"/>
        <end position="861"/>
    </location>
</feature>
<dbReference type="Pfam" id="PF01248">
    <property type="entry name" value="Ribosomal_L7Ae"/>
    <property type="match status" value="1"/>
</dbReference>
<dbReference type="OMA" id="HRHATNT"/>
<evidence type="ECO:0000313" key="3">
    <source>
        <dbReference type="EMBL" id="CBN78485.1"/>
    </source>
</evidence>
<dbReference type="GO" id="GO:0035368">
    <property type="term" value="F:selenocysteine insertion sequence binding"/>
    <property type="evidence" value="ECO:0007669"/>
    <property type="project" value="InterPro"/>
</dbReference>
<keyword evidence="4" id="KW-1185">Reference proteome</keyword>
<dbReference type="GO" id="GO:0005739">
    <property type="term" value="C:mitochondrion"/>
    <property type="evidence" value="ECO:0007669"/>
    <property type="project" value="TreeGrafter"/>
</dbReference>
<dbReference type="InterPro" id="IPR029064">
    <property type="entry name" value="Ribosomal_eL30-like_sf"/>
</dbReference>
<dbReference type="GO" id="GO:0003730">
    <property type="term" value="F:mRNA 3'-UTR binding"/>
    <property type="evidence" value="ECO:0007669"/>
    <property type="project" value="TreeGrafter"/>
</dbReference>
<evidence type="ECO:0000256" key="1">
    <source>
        <dbReference type="SAM" id="MobiDB-lite"/>
    </source>
</evidence>
<feature type="compositionally biased region" description="Low complexity" evidence="1">
    <location>
        <begin position="60"/>
        <end position="71"/>
    </location>
</feature>
<accession>D8LDS8</accession>
<organism evidence="3 4">
    <name type="scientific">Ectocarpus siliculosus</name>
    <name type="common">Brown alga</name>
    <name type="synonym">Conferva siliculosa</name>
    <dbReference type="NCBI Taxonomy" id="2880"/>
    <lineage>
        <taxon>Eukaryota</taxon>
        <taxon>Sar</taxon>
        <taxon>Stramenopiles</taxon>
        <taxon>Ochrophyta</taxon>
        <taxon>PX clade</taxon>
        <taxon>Phaeophyceae</taxon>
        <taxon>Ectocarpales</taxon>
        <taxon>Ectocarpaceae</taxon>
        <taxon>Ectocarpus</taxon>
    </lineage>
</organism>
<feature type="domain" description="Ribosomal protein eL8/eL30/eS12/Gadd45" evidence="2">
    <location>
        <begin position="730"/>
        <end position="817"/>
    </location>
</feature>
<dbReference type="eggNOG" id="ENOG502QUP4">
    <property type="taxonomic scope" value="Eukaryota"/>
</dbReference>
<dbReference type="EMBL" id="FN647912">
    <property type="protein sequence ID" value="CBN78485.1"/>
    <property type="molecule type" value="Genomic_DNA"/>
</dbReference>
<dbReference type="OrthoDB" id="263617at2759"/>
<dbReference type="InterPro" id="IPR035979">
    <property type="entry name" value="RBD_domain_sf"/>
</dbReference>
<dbReference type="GO" id="GO:0043021">
    <property type="term" value="F:ribonucleoprotein complex binding"/>
    <property type="evidence" value="ECO:0007669"/>
    <property type="project" value="TreeGrafter"/>
</dbReference>
<protein>
    <submittedName>
        <fullName evidence="3">SECIS binding protein 2</fullName>
    </submittedName>
</protein>
<evidence type="ECO:0000313" key="4">
    <source>
        <dbReference type="Proteomes" id="UP000002630"/>
    </source>
</evidence>
<dbReference type="SUPFAM" id="SSF54928">
    <property type="entry name" value="RNA-binding domain, RBD"/>
    <property type="match status" value="2"/>
</dbReference>
<dbReference type="SUPFAM" id="SSF55315">
    <property type="entry name" value="L30e-like"/>
    <property type="match status" value="1"/>
</dbReference>
<dbReference type="STRING" id="2880.D8LDS8"/>
<dbReference type="PANTHER" id="PTHR13284">
    <property type="entry name" value="GH01354P"/>
    <property type="match status" value="1"/>
</dbReference>
<dbReference type="PANTHER" id="PTHR13284:SF4">
    <property type="entry name" value="C2H2-TYPE DOMAIN-CONTAINING PROTEIN"/>
    <property type="match status" value="1"/>
</dbReference>
<feature type="compositionally biased region" description="Basic residues" evidence="1">
    <location>
        <begin position="88"/>
        <end position="101"/>
    </location>
</feature>
<proteinExistence type="predicted"/>
<dbReference type="Gene3D" id="3.30.1330.30">
    <property type="match status" value="1"/>
</dbReference>
<feature type="region of interest" description="Disordered" evidence="1">
    <location>
        <begin position="1"/>
        <end position="101"/>
    </location>
</feature>
<dbReference type="GO" id="GO:1990904">
    <property type="term" value="C:ribonucleoprotein complex"/>
    <property type="evidence" value="ECO:0007669"/>
    <property type="project" value="TreeGrafter"/>
</dbReference>
<feature type="region of interest" description="Disordered" evidence="1">
    <location>
        <begin position="827"/>
        <end position="875"/>
    </location>
</feature>
<gene>
    <name evidence="3" type="primary">SBP2</name>
    <name evidence="3" type="ORF">Esi_0126_0014</name>
</gene>
<dbReference type="EMBL" id="FN649731">
    <property type="protein sequence ID" value="CBN78485.1"/>
    <property type="molecule type" value="Genomic_DNA"/>
</dbReference>
<dbReference type="Gene3D" id="3.30.70.330">
    <property type="match status" value="3"/>
</dbReference>
<dbReference type="Proteomes" id="UP000002630">
    <property type="component" value="Linkage Group LG06"/>
</dbReference>
<name>D8LDS8_ECTSI</name>
<dbReference type="AlphaFoldDB" id="D8LDS8"/>
<dbReference type="InterPro" id="IPR004038">
    <property type="entry name" value="Ribosomal_eL8/eL30/eS12/Gad45"/>
</dbReference>
<feature type="compositionally biased region" description="Polar residues" evidence="1">
    <location>
        <begin position="833"/>
        <end position="844"/>
    </location>
</feature>
<dbReference type="InParanoid" id="D8LDS8"/>